<dbReference type="OrthoDB" id="821652at2"/>
<proteinExistence type="predicted"/>
<keyword evidence="1" id="KW-0732">Signal</keyword>
<organism evidence="2 3">
    <name type="scientific">Catalinimonas alkaloidigena</name>
    <dbReference type="NCBI Taxonomy" id="1075417"/>
    <lineage>
        <taxon>Bacteria</taxon>
        <taxon>Pseudomonadati</taxon>
        <taxon>Bacteroidota</taxon>
        <taxon>Cytophagia</taxon>
        <taxon>Cytophagales</taxon>
        <taxon>Catalimonadaceae</taxon>
        <taxon>Catalinimonas</taxon>
    </lineage>
</organism>
<dbReference type="EMBL" id="FNFO01000003">
    <property type="protein sequence ID" value="SDK84637.1"/>
    <property type="molecule type" value="Genomic_DNA"/>
</dbReference>
<feature type="signal peptide" evidence="1">
    <location>
        <begin position="1"/>
        <end position="20"/>
    </location>
</feature>
<dbReference type="RefSeq" id="WP_089681691.1">
    <property type="nucleotide sequence ID" value="NZ_FNFO01000003.1"/>
</dbReference>
<dbReference type="AlphaFoldDB" id="A0A1G9F8A1"/>
<accession>A0A1G9F8A1</accession>
<evidence type="ECO:0000313" key="3">
    <source>
        <dbReference type="Proteomes" id="UP000198510"/>
    </source>
</evidence>
<dbReference type="Proteomes" id="UP000198510">
    <property type="component" value="Unassembled WGS sequence"/>
</dbReference>
<gene>
    <name evidence="2" type="ORF">SAMN05421823_103704</name>
</gene>
<evidence type="ECO:0000313" key="2">
    <source>
        <dbReference type="EMBL" id="SDK84637.1"/>
    </source>
</evidence>
<keyword evidence="3" id="KW-1185">Reference proteome</keyword>
<feature type="chain" id="PRO_5011518211" evidence="1">
    <location>
        <begin position="21"/>
        <end position="215"/>
    </location>
</feature>
<protein>
    <submittedName>
        <fullName evidence="2">Uncharacterized protein</fullName>
    </submittedName>
</protein>
<sequence>MKTFFGGVAVALFLAGPLQAQIVSDSEPLTVPVEGYVVTHTLDTLRGKVNVSGQAGYVTQITLREGSGRKTKYKAEDIRAFGQKRPKLLRDFTDLTTVDKQYLHYESHEHPKREGKVVFMERLMDGRKIKLYNNPAAMESSTSLAGFKLSEKEMNYVVFKEGEKPYILRRRNYEEEFNQLFGDCEEFMLYVANHPELRTYKRLGTTIEQYNLQCE</sequence>
<evidence type="ECO:0000256" key="1">
    <source>
        <dbReference type="SAM" id="SignalP"/>
    </source>
</evidence>
<name>A0A1G9F8A1_9BACT</name>
<reference evidence="2 3" key="1">
    <citation type="submission" date="2016-10" db="EMBL/GenBank/DDBJ databases">
        <authorList>
            <person name="de Groot N.N."/>
        </authorList>
    </citation>
    <scope>NUCLEOTIDE SEQUENCE [LARGE SCALE GENOMIC DNA]</scope>
    <source>
        <strain evidence="2 3">DSM 25186</strain>
    </source>
</reference>